<feature type="region of interest" description="Disordered" evidence="1">
    <location>
        <begin position="182"/>
        <end position="219"/>
    </location>
</feature>
<evidence type="ECO:0000313" key="3">
    <source>
        <dbReference type="Proteomes" id="UP000019804"/>
    </source>
</evidence>
<dbReference type="RefSeq" id="XP_040638988.1">
    <property type="nucleotide sequence ID" value="XM_040786883.1"/>
</dbReference>
<evidence type="ECO:0000256" key="1">
    <source>
        <dbReference type="SAM" id="MobiDB-lite"/>
    </source>
</evidence>
<evidence type="ECO:0000313" key="2">
    <source>
        <dbReference type="EMBL" id="EYE95300.1"/>
    </source>
</evidence>
<keyword evidence="3" id="KW-1185">Reference proteome</keyword>
<reference evidence="3" key="1">
    <citation type="journal article" date="2014" name="Nat. Commun.">
        <title>Genomic adaptations of the halophilic Dead Sea filamentous fungus Eurotium rubrum.</title>
        <authorList>
            <person name="Kis-Papo T."/>
            <person name="Weig A.R."/>
            <person name="Riley R."/>
            <person name="Persoh D."/>
            <person name="Salamov A."/>
            <person name="Sun H."/>
            <person name="Lipzen A."/>
            <person name="Wasser S.P."/>
            <person name="Rambold G."/>
            <person name="Grigoriev I.V."/>
            <person name="Nevo E."/>
        </authorList>
    </citation>
    <scope>NUCLEOTIDE SEQUENCE [LARGE SCALE GENOMIC DNA]</scope>
    <source>
        <strain evidence="3">CBS 135680</strain>
    </source>
</reference>
<proteinExistence type="predicted"/>
<dbReference type="GeneID" id="63702007"/>
<feature type="compositionally biased region" description="Low complexity" evidence="1">
    <location>
        <begin position="182"/>
        <end position="193"/>
    </location>
</feature>
<name>A0A017SG91_ASPRC</name>
<sequence length="219" mass="24965">MGIRMMQETYEHYFLNFGRGWSRMRAPIDSGICIKWIMLVTSFVFIERRRRLCLEAVKAEIGDTFAIWECAGSLFPEAQHDLFCTKVKTVVQNAAEVWLPIQQSQKKFEVDFDPIDPDDNEWDRFPSAGKNTTLVAQELHGFFLLNVFPCISLVEDVDHDPLTKIIQLRSSQELYLAAQHEATQTATSATTRRYPTRPRRQSTAGSNGTPFLGGKSINS</sequence>
<dbReference type="AlphaFoldDB" id="A0A017SG91"/>
<accession>A0A017SG91</accession>
<dbReference type="Proteomes" id="UP000019804">
    <property type="component" value="Unassembled WGS sequence"/>
</dbReference>
<protein>
    <submittedName>
        <fullName evidence="2">Uncharacterized protein</fullName>
    </submittedName>
</protein>
<dbReference type="EMBL" id="KK088422">
    <property type="protein sequence ID" value="EYE95300.1"/>
    <property type="molecule type" value="Genomic_DNA"/>
</dbReference>
<gene>
    <name evidence="2" type="ORF">EURHEDRAFT_523068</name>
</gene>
<dbReference type="OrthoDB" id="5421041at2759"/>
<organism evidence="2 3">
    <name type="scientific">Aspergillus ruber (strain CBS 135680)</name>
    <dbReference type="NCBI Taxonomy" id="1388766"/>
    <lineage>
        <taxon>Eukaryota</taxon>
        <taxon>Fungi</taxon>
        <taxon>Dikarya</taxon>
        <taxon>Ascomycota</taxon>
        <taxon>Pezizomycotina</taxon>
        <taxon>Eurotiomycetes</taxon>
        <taxon>Eurotiomycetidae</taxon>
        <taxon>Eurotiales</taxon>
        <taxon>Aspergillaceae</taxon>
        <taxon>Aspergillus</taxon>
        <taxon>Aspergillus subgen. Aspergillus</taxon>
    </lineage>
</organism>
<dbReference type="HOGENOM" id="CLU_1261247_0_0_1"/>